<keyword evidence="4" id="KW-1185">Reference proteome</keyword>
<accession>A0A7R8ULW3</accession>
<dbReference type="OMA" id="ANWDKKG"/>
<dbReference type="Pfam" id="PF05694">
    <property type="entry name" value="SBP56"/>
    <property type="match status" value="1"/>
</dbReference>
<keyword evidence="2" id="KW-0711">Selenium</keyword>
<dbReference type="OrthoDB" id="10252446at2759"/>
<dbReference type="SUPFAM" id="SSF50969">
    <property type="entry name" value="YVTN repeat-like/Quinoprotein amine dehydrogenase"/>
    <property type="match status" value="1"/>
</dbReference>
<dbReference type="EMBL" id="LR899010">
    <property type="protein sequence ID" value="CAD7083078.1"/>
    <property type="molecule type" value="Genomic_DNA"/>
</dbReference>
<name>A0A7R8ULW3_HERIL</name>
<dbReference type="FunCoup" id="A0A7R8ULW3">
    <property type="interactions" value="585"/>
</dbReference>
<comment type="similarity">
    <text evidence="1">Belongs to the selenium-binding protein family.</text>
</comment>
<protein>
    <submittedName>
        <fullName evidence="3">Uncharacterized protein</fullName>
    </submittedName>
</protein>
<dbReference type="PANTHER" id="PTHR23300:SF0">
    <property type="entry name" value="METHANETHIOL OXIDASE"/>
    <property type="match status" value="1"/>
</dbReference>
<evidence type="ECO:0000313" key="3">
    <source>
        <dbReference type="EMBL" id="CAD7083078.1"/>
    </source>
</evidence>
<gene>
    <name evidence="3" type="ORF">HERILL_LOCUS6062</name>
</gene>
<organism evidence="3 4">
    <name type="scientific">Hermetia illucens</name>
    <name type="common">Black soldier fly</name>
    <dbReference type="NCBI Taxonomy" id="343691"/>
    <lineage>
        <taxon>Eukaryota</taxon>
        <taxon>Metazoa</taxon>
        <taxon>Ecdysozoa</taxon>
        <taxon>Arthropoda</taxon>
        <taxon>Hexapoda</taxon>
        <taxon>Insecta</taxon>
        <taxon>Pterygota</taxon>
        <taxon>Neoptera</taxon>
        <taxon>Endopterygota</taxon>
        <taxon>Diptera</taxon>
        <taxon>Brachycera</taxon>
        <taxon>Stratiomyomorpha</taxon>
        <taxon>Stratiomyidae</taxon>
        <taxon>Hermetiinae</taxon>
        <taxon>Hermetia</taxon>
    </lineage>
</organism>
<evidence type="ECO:0000313" key="4">
    <source>
        <dbReference type="Proteomes" id="UP000594454"/>
    </source>
</evidence>
<dbReference type="InterPro" id="IPR008826">
    <property type="entry name" value="Se-bd"/>
</dbReference>
<dbReference type="GO" id="GO:0008430">
    <property type="term" value="F:selenium binding"/>
    <property type="evidence" value="ECO:0007669"/>
    <property type="project" value="InterPro"/>
</dbReference>
<dbReference type="InterPro" id="IPR011044">
    <property type="entry name" value="Quino_amine_DH_bsu"/>
</dbReference>
<dbReference type="AlphaFoldDB" id="A0A7R8ULW3"/>
<sequence length="492" mass="55433">MAPAKKKCPLGPGYATPLDAFHKGSREKILYTITVQPNLEEPHGDYLSTVDVDPESPTYCQVIHRTFTNRTGNELHHSGWNACSSCYLVDEKCDKIPKRNRLVLPCLHSDNIYIVDVASNERKPEIVKVIEGDVLKSFNLTAPHTSHCLADGNVMISTLGDRDGNSKGDFFLLDSEFNPVGTWVKSEKKAVCGYDFWYQPYFNVMVASEWGAPKLFKKGFVRSDADDPTKYGRCLNFYKWQERTLFQSIDLGEEGIAPLEVRFLHDPLQCQGFVGTALYSKVYWFYRKPNSERFEVKKVIDVPTKKVEGWLGGTEMGGLMTDILLSLDDKFLYFSNYLHGDIRQYDVSDPANPKLTGQVFIGGSVHKQSGVKVLQDEELDEQPEARFIQGRKIEGGPQMMQLSLDGKRLYVSSSLTSVWDKQFYPKLVKAGGIIALIDCDNVNGGMKLNENFLVDFGKEPYGPTLPHEMRYPGGDCTSDIWLADSCQESCKL</sequence>
<evidence type="ECO:0000256" key="1">
    <source>
        <dbReference type="ARBA" id="ARBA00005606"/>
    </source>
</evidence>
<dbReference type="PANTHER" id="PTHR23300">
    <property type="entry name" value="METHANETHIOL OXIDASE"/>
    <property type="match status" value="1"/>
</dbReference>
<evidence type="ECO:0000256" key="2">
    <source>
        <dbReference type="ARBA" id="ARBA00023266"/>
    </source>
</evidence>
<dbReference type="Proteomes" id="UP000594454">
    <property type="component" value="Chromosome 2"/>
</dbReference>
<proteinExistence type="inferred from homology"/>
<reference evidence="3 4" key="1">
    <citation type="submission" date="2020-11" db="EMBL/GenBank/DDBJ databases">
        <authorList>
            <person name="Wallbank WR R."/>
            <person name="Pardo Diaz C."/>
            <person name="Kozak K."/>
            <person name="Martin S."/>
            <person name="Jiggins C."/>
            <person name="Moest M."/>
            <person name="Warren A I."/>
            <person name="Generalovic N T."/>
            <person name="Byers J.R.P. K."/>
            <person name="Montejo-Kovacevich G."/>
            <person name="Yen C E."/>
        </authorList>
    </citation>
    <scope>NUCLEOTIDE SEQUENCE [LARGE SCALE GENOMIC DNA]</scope>
</reference>
<dbReference type="InParanoid" id="A0A7R8ULW3"/>